<keyword evidence="5" id="KW-1185">Reference proteome</keyword>
<feature type="region of interest" description="Disordered" evidence="1">
    <location>
        <begin position="347"/>
        <end position="486"/>
    </location>
</feature>
<keyword evidence="2" id="KW-0812">Transmembrane</keyword>
<sequence>MGKNEQNLQQQQTSHTPDQRSSRFFCARCSVVLSLISKELSLKCVVLLFFSLAVFLSGFFWLLPRSKFQSGFDAKAEIKLSGFHRAKKQWVVRLAVRELGLQSYFVLFKLMASVQASFRLQKPVSELVPRIGRLEYDIYGEIGVPDTKVAVLSVHQSGASNWTDIVFGVLSDPINARINPVSLSVLKSSLIELFLQQSNLTLTTTVFGQPSMFEILRFPGGITVIPLPIAYILQLPQILFNFTLNNSISEIEENFIELSDQLKFGLRLRPYENVYVQVTNKDGSTISPPVTVEASVMSEMGSLLPQRLKQLAQAISDSPAKNLGLDNSVFGKVKGVVLSSYLKGTLHATPPTPSPAPSPEPSNAPYPALSPSNSPAPSPNIHHLPPCSNCEVSSPSDHNQPQPPSSQSDPTPAPSSATAYSPSPCRRPYHVHHRTVPPSSSPASDPNPTNSPPIGPPKLAPNLSPLPEVSYSSGRGHDAGSAMAPAPSSLPPSPSCIFLVRQVVHLDASFVCSFSSCSFLQQGLVIGILWSLGLFHPLLVILMVTCRVLRHSRRHGGMM</sequence>
<proteinExistence type="predicted"/>
<gene>
    <name evidence="4" type="ORF">CISIN_1g008625mg</name>
</gene>
<evidence type="ECO:0000256" key="2">
    <source>
        <dbReference type="SAM" id="Phobius"/>
    </source>
</evidence>
<evidence type="ECO:0000313" key="4">
    <source>
        <dbReference type="EMBL" id="KDO41873.1"/>
    </source>
</evidence>
<feature type="compositionally biased region" description="Pro residues" evidence="1">
    <location>
        <begin position="350"/>
        <end position="364"/>
    </location>
</feature>
<name>A0A067DGA1_CITSI</name>
<feature type="domain" description="DUF7036" evidence="3">
    <location>
        <begin position="241"/>
        <end position="331"/>
    </location>
</feature>
<organism evidence="4 5">
    <name type="scientific">Citrus sinensis</name>
    <name type="common">Sweet orange</name>
    <name type="synonym">Citrus aurantium var. sinensis</name>
    <dbReference type="NCBI Taxonomy" id="2711"/>
    <lineage>
        <taxon>Eukaryota</taxon>
        <taxon>Viridiplantae</taxon>
        <taxon>Streptophyta</taxon>
        <taxon>Embryophyta</taxon>
        <taxon>Tracheophyta</taxon>
        <taxon>Spermatophyta</taxon>
        <taxon>Magnoliopsida</taxon>
        <taxon>eudicotyledons</taxon>
        <taxon>Gunneridae</taxon>
        <taxon>Pentapetalae</taxon>
        <taxon>rosids</taxon>
        <taxon>malvids</taxon>
        <taxon>Sapindales</taxon>
        <taxon>Rutaceae</taxon>
        <taxon>Aurantioideae</taxon>
        <taxon>Citrus</taxon>
    </lineage>
</organism>
<dbReference type="AlphaFoldDB" id="A0A067DGA1"/>
<feature type="compositionally biased region" description="Low complexity" evidence="1">
    <location>
        <begin position="365"/>
        <end position="375"/>
    </location>
</feature>
<evidence type="ECO:0000313" key="5">
    <source>
        <dbReference type="Proteomes" id="UP000027120"/>
    </source>
</evidence>
<reference evidence="4 5" key="1">
    <citation type="submission" date="2014-04" db="EMBL/GenBank/DDBJ databases">
        <authorList>
            <consortium name="International Citrus Genome Consortium"/>
            <person name="Gmitter F."/>
            <person name="Chen C."/>
            <person name="Farmerie W."/>
            <person name="Harkins T."/>
            <person name="Desany B."/>
            <person name="Mohiuddin M."/>
            <person name="Kodira C."/>
            <person name="Borodovsky M."/>
            <person name="Lomsadze A."/>
            <person name="Burns P."/>
            <person name="Jenkins J."/>
            <person name="Prochnik S."/>
            <person name="Shu S."/>
            <person name="Chapman J."/>
            <person name="Pitluck S."/>
            <person name="Schmutz J."/>
            <person name="Rokhsar D."/>
        </authorList>
    </citation>
    <scope>NUCLEOTIDE SEQUENCE</scope>
</reference>
<evidence type="ECO:0000256" key="1">
    <source>
        <dbReference type="SAM" id="MobiDB-lite"/>
    </source>
</evidence>
<dbReference type="PANTHER" id="PTHR33826:SF4">
    <property type="entry name" value="F20B24.21"/>
    <property type="match status" value="1"/>
</dbReference>
<feature type="domain" description="DUF7036" evidence="3">
    <location>
        <begin position="117"/>
        <end position="208"/>
    </location>
</feature>
<accession>A0A067DGA1</accession>
<dbReference type="EMBL" id="KK785550">
    <property type="protein sequence ID" value="KDO41873.1"/>
    <property type="molecule type" value="Genomic_DNA"/>
</dbReference>
<keyword evidence="2" id="KW-1133">Transmembrane helix</keyword>
<feature type="transmembrane region" description="Helical" evidence="2">
    <location>
        <begin position="44"/>
        <end position="63"/>
    </location>
</feature>
<dbReference type="InterPro" id="IPR055464">
    <property type="entry name" value="DUF7036"/>
</dbReference>
<feature type="transmembrane region" description="Helical" evidence="2">
    <location>
        <begin position="524"/>
        <end position="549"/>
    </location>
</feature>
<dbReference type="Proteomes" id="UP000027120">
    <property type="component" value="Unassembled WGS sequence"/>
</dbReference>
<feature type="compositionally biased region" description="Low complexity" evidence="1">
    <location>
        <begin position="437"/>
        <end position="448"/>
    </location>
</feature>
<protein>
    <recommendedName>
        <fullName evidence="3">DUF7036 domain-containing protein</fullName>
    </recommendedName>
</protein>
<feature type="compositionally biased region" description="Pro residues" evidence="1">
    <location>
        <begin position="449"/>
        <end position="459"/>
    </location>
</feature>
<dbReference type="SMR" id="A0A067DGA1"/>
<keyword evidence="2" id="KW-0472">Membrane</keyword>
<evidence type="ECO:0000259" key="3">
    <source>
        <dbReference type="Pfam" id="PF23041"/>
    </source>
</evidence>
<dbReference type="Pfam" id="PF23041">
    <property type="entry name" value="DUF7036"/>
    <property type="match status" value="2"/>
</dbReference>
<dbReference type="PANTHER" id="PTHR33826">
    <property type="entry name" value="F20B24.21"/>
    <property type="match status" value="1"/>
</dbReference>
<feature type="compositionally biased region" description="Low complexity" evidence="1">
    <location>
        <begin position="393"/>
        <end position="424"/>
    </location>
</feature>